<dbReference type="PROSITE" id="PS51645">
    <property type="entry name" value="PHR_CRY_ALPHA_BETA"/>
    <property type="match status" value="1"/>
</dbReference>
<dbReference type="GO" id="GO:0003677">
    <property type="term" value="F:DNA binding"/>
    <property type="evidence" value="ECO:0007669"/>
    <property type="project" value="TreeGrafter"/>
</dbReference>
<feature type="binding site" evidence="5">
    <location>
        <begin position="247"/>
        <end position="251"/>
    </location>
    <ligand>
        <name>FAD</name>
        <dbReference type="ChEBI" id="CHEBI:57692"/>
    </ligand>
</feature>
<dbReference type="RefSeq" id="WP_158206364.1">
    <property type="nucleotide sequence ID" value="NZ_WSZK01000039.1"/>
</dbReference>
<keyword evidence="3 5" id="KW-0274">FAD</keyword>
<dbReference type="Gene3D" id="3.40.50.620">
    <property type="entry name" value="HUPs"/>
    <property type="match status" value="1"/>
</dbReference>
<dbReference type="Gene3D" id="1.10.579.10">
    <property type="entry name" value="DNA Cyclobutane Dipyrimidine Photolyase, subunit A, domain 3"/>
    <property type="match status" value="1"/>
</dbReference>
<dbReference type="Pfam" id="PF00875">
    <property type="entry name" value="DNA_photolyase"/>
    <property type="match status" value="1"/>
</dbReference>
<keyword evidence="2 5" id="KW-0285">Flavoprotein</keyword>
<feature type="binding site" evidence="5">
    <location>
        <position position="234"/>
    </location>
    <ligand>
        <name>FAD</name>
        <dbReference type="ChEBI" id="CHEBI:57692"/>
    </ligand>
</feature>
<evidence type="ECO:0000313" key="9">
    <source>
        <dbReference type="EMBL" id="MWG36713.1"/>
    </source>
</evidence>
<dbReference type="InterPro" id="IPR014133">
    <property type="entry name" value="Cry_DASH"/>
</dbReference>
<dbReference type="PANTHER" id="PTHR11455:SF22">
    <property type="entry name" value="CRYPTOCHROME DASH"/>
    <property type="match status" value="1"/>
</dbReference>
<evidence type="ECO:0000259" key="8">
    <source>
        <dbReference type="PROSITE" id="PS51645"/>
    </source>
</evidence>
<evidence type="ECO:0000256" key="1">
    <source>
        <dbReference type="ARBA" id="ARBA00005862"/>
    </source>
</evidence>
<name>A0A6B0GVW1_9EURY</name>
<dbReference type="PANTHER" id="PTHR11455">
    <property type="entry name" value="CRYPTOCHROME"/>
    <property type="match status" value="1"/>
</dbReference>
<dbReference type="GO" id="GO:0003904">
    <property type="term" value="F:deoxyribodipyrimidine photo-lyase activity"/>
    <property type="evidence" value="ECO:0007669"/>
    <property type="project" value="TreeGrafter"/>
</dbReference>
<dbReference type="AlphaFoldDB" id="A0A6B0GVW1"/>
<dbReference type="InterPro" id="IPR036134">
    <property type="entry name" value="Crypto/Photolyase_FAD-like_sf"/>
</dbReference>
<dbReference type="InterPro" id="IPR006050">
    <property type="entry name" value="DNA_photolyase_N"/>
</dbReference>
<feature type="binding site" evidence="5">
    <location>
        <begin position="384"/>
        <end position="386"/>
    </location>
    <ligand>
        <name>FAD</name>
        <dbReference type="ChEBI" id="CHEBI:57692"/>
    </ligand>
</feature>
<evidence type="ECO:0000256" key="7">
    <source>
        <dbReference type="RuleBase" id="RU367151"/>
    </source>
</evidence>
<comment type="caution">
    <text evidence="9">The sequence shown here is derived from an EMBL/GenBank/DDBJ whole genome shotgun (WGS) entry which is preliminary data.</text>
</comment>
<gene>
    <name evidence="9" type="ORF">GQS65_19865</name>
</gene>
<evidence type="ECO:0000256" key="5">
    <source>
        <dbReference type="PIRSR" id="PIRSR602081-1"/>
    </source>
</evidence>
<protein>
    <recommendedName>
        <fullName evidence="7">Cryptochrome DASH</fullName>
    </recommendedName>
</protein>
<keyword evidence="10" id="KW-1185">Reference proteome</keyword>
<dbReference type="Gene3D" id="1.25.40.80">
    <property type="match status" value="1"/>
</dbReference>
<proteinExistence type="inferred from homology"/>
<evidence type="ECO:0000313" key="10">
    <source>
        <dbReference type="Proteomes" id="UP000451471"/>
    </source>
</evidence>
<dbReference type="SUPFAM" id="SSF48173">
    <property type="entry name" value="Cryptochrome/photolyase FAD-binding domain"/>
    <property type="match status" value="1"/>
</dbReference>
<accession>A0A6B0GVW1</accession>
<feature type="domain" description="Photolyase/cryptochrome alpha/beta" evidence="8">
    <location>
        <begin position="1"/>
        <end position="133"/>
    </location>
</feature>
<dbReference type="GO" id="GO:0000719">
    <property type="term" value="P:photoreactive repair"/>
    <property type="evidence" value="ECO:0007669"/>
    <property type="project" value="TreeGrafter"/>
</dbReference>
<feature type="site" description="Electron transfer via tryptophanyl radical" evidence="6">
    <location>
        <position position="318"/>
    </location>
</feature>
<dbReference type="PRINTS" id="PR00147">
    <property type="entry name" value="DNAPHOTLYASE"/>
</dbReference>
<reference evidence="9 10" key="1">
    <citation type="submission" date="2019-12" db="EMBL/GenBank/DDBJ databases">
        <title>Halocatena pleomorpha gen. nov. sp. nov., an extremely halophilic archaeon of family Halobacteriaceae isolated from saltpan soil.</title>
        <authorList>
            <person name="Pal Y."/>
            <person name="Verma A."/>
            <person name="Krishnamurthi S."/>
            <person name="Kumar P."/>
        </authorList>
    </citation>
    <scope>NUCLEOTIDE SEQUENCE [LARGE SCALE GENOMIC DNA]</scope>
    <source>
        <strain evidence="9 10">JCM 16495</strain>
    </source>
</reference>
<organism evidence="9 10">
    <name type="scientific">Halomarina oriensis</name>
    <dbReference type="NCBI Taxonomy" id="671145"/>
    <lineage>
        <taxon>Archaea</taxon>
        <taxon>Methanobacteriati</taxon>
        <taxon>Methanobacteriota</taxon>
        <taxon>Stenosarchaea group</taxon>
        <taxon>Halobacteria</taxon>
        <taxon>Halobacteriales</taxon>
        <taxon>Natronomonadaceae</taxon>
        <taxon>Halomarina</taxon>
    </lineage>
</organism>
<dbReference type="InterPro" id="IPR014729">
    <property type="entry name" value="Rossmann-like_a/b/a_fold"/>
</dbReference>
<dbReference type="InterPro" id="IPR036155">
    <property type="entry name" value="Crypto/Photolyase_N_sf"/>
</dbReference>
<evidence type="ECO:0000256" key="3">
    <source>
        <dbReference type="ARBA" id="ARBA00022827"/>
    </source>
</evidence>
<evidence type="ECO:0000256" key="4">
    <source>
        <dbReference type="ARBA" id="ARBA00022991"/>
    </source>
</evidence>
<dbReference type="Pfam" id="PF03441">
    <property type="entry name" value="FAD_binding_7"/>
    <property type="match status" value="1"/>
</dbReference>
<feature type="binding site" evidence="5">
    <location>
        <begin position="287"/>
        <end position="294"/>
    </location>
    <ligand>
        <name>FAD</name>
        <dbReference type="ChEBI" id="CHEBI:57692"/>
    </ligand>
</feature>
<comment type="cofactor">
    <cofactor evidence="7">
        <name>(6R)-5,10-methylene-5,6,7,8-tetrahydrofolate</name>
        <dbReference type="ChEBI" id="CHEBI:15636"/>
    </cofactor>
    <text evidence="7">Binds 1 5,10-methenyltetrahydrofolate (MTHF) per subunit.</text>
</comment>
<comment type="similarity">
    <text evidence="1 7">Belongs to the DNA photolyase class-1 family.</text>
</comment>
<dbReference type="SUPFAM" id="SSF52425">
    <property type="entry name" value="Cryptochrome/photolyase, N-terminal domain"/>
    <property type="match status" value="1"/>
</dbReference>
<dbReference type="Proteomes" id="UP000451471">
    <property type="component" value="Unassembled WGS sequence"/>
</dbReference>
<dbReference type="OrthoDB" id="11721at2157"/>
<evidence type="ECO:0000256" key="6">
    <source>
        <dbReference type="PIRSR" id="PIRSR602081-2"/>
    </source>
</evidence>
<feature type="site" description="Electron transfer via tryptophanyl radical" evidence="6">
    <location>
        <position position="371"/>
    </location>
</feature>
<evidence type="ECO:0000256" key="2">
    <source>
        <dbReference type="ARBA" id="ARBA00022630"/>
    </source>
</evidence>
<comment type="function">
    <text evidence="7">May have a photoreceptor function.</text>
</comment>
<feature type="site" description="Electron transfer via tryptophanyl radical" evidence="6">
    <location>
        <position position="394"/>
    </location>
</feature>
<dbReference type="InterPro" id="IPR005101">
    <property type="entry name" value="Cryptochr/Photolyase_FAD-bd"/>
</dbReference>
<dbReference type="GO" id="GO:0071949">
    <property type="term" value="F:FAD binding"/>
    <property type="evidence" value="ECO:0007669"/>
    <property type="project" value="TreeGrafter"/>
</dbReference>
<dbReference type="EMBL" id="WSZK01000039">
    <property type="protein sequence ID" value="MWG36713.1"/>
    <property type="molecule type" value="Genomic_DNA"/>
</dbReference>
<dbReference type="InterPro" id="IPR002081">
    <property type="entry name" value="Cryptochrome/DNA_photolyase_1"/>
</dbReference>
<sequence>MTTLVWVRRDLRVHDNPTLASAATGDVVPVYVHDPRFVGETRYGPQRVGPYRARFLRESLADYRESLREKGADLLIRRGSPEDVLPDLAEAVGADTVTLQTTPATEEFEVENATREALHDADVETDRYWTHTLYHLDDLASDVTAIDDTFTSWRKATESRPVRNQVPTPDSLTLAEEAAPLESGDLPAIDEFGPWAEADATVDDRSVLPFEGGESVGRARVHDYVWAGDYLREYKETRNGLLGSDYSSKFSPWLAVGALSPRYLHDEVRRYEDRHVSNESTYWLLFELMWRDFFQFQFVKHGAEFFSATGIRDVEREWPGGDDRFERWAAGETGVPFVDANMRELNETGFMSNRGRQNVASFLADWLEVDWRRGAAYFEERLVDYDVCSNWGNWAYQAGVGNDSRNMYFNVVKQATDYDGDGEYVRHWLPELDGVPGAQVHEPWTLSPDEQAEYGVELGLDYPRPVIDVDQRHSELQDERL</sequence>
<keyword evidence="4 7" id="KW-0157">Chromophore</keyword>
<comment type="cofactor">
    <cofactor evidence="5 7">
        <name>FAD</name>
        <dbReference type="ChEBI" id="CHEBI:57692"/>
    </cofactor>
    <text evidence="5 7">Binds 1 FAD per subunit.</text>
</comment>
<dbReference type="NCBIfam" id="TIGR02765">
    <property type="entry name" value="crypto_DASH"/>
    <property type="match status" value="1"/>
</dbReference>